<name>K5WVX6_PHACS</name>
<dbReference type="SUPFAM" id="SSF55729">
    <property type="entry name" value="Acyl-CoA N-acyltransferases (Nat)"/>
    <property type="match status" value="1"/>
</dbReference>
<dbReference type="GO" id="GO:0016747">
    <property type="term" value="F:acyltransferase activity, transferring groups other than amino-acyl groups"/>
    <property type="evidence" value="ECO:0007669"/>
    <property type="project" value="InterPro"/>
</dbReference>
<evidence type="ECO:0000313" key="2">
    <source>
        <dbReference type="EMBL" id="EKM54617.1"/>
    </source>
</evidence>
<dbReference type="KEGG" id="pco:PHACADRAFT_185527"/>
<dbReference type="EMBL" id="JH930473">
    <property type="protein sequence ID" value="EKM54617.1"/>
    <property type="molecule type" value="Genomic_DNA"/>
</dbReference>
<dbReference type="InterPro" id="IPR052523">
    <property type="entry name" value="Trichothecene_AcTrans"/>
</dbReference>
<dbReference type="PANTHER" id="PTHR42791">
    <property type="entry name" value="GNAT FAMILY ACETYLTRANSFERASE"/>
    <property type="match status" value="1"/>
</dbReference>
<reference evidence="2 3" key="1">
    <citation type="journal article" date="2012" name="BMC Genomics">
        <title>Comparative genomics of the white-rot fungi, Phanerochaete carnosa and P. chrysosporium, to elucidate the genetic basis of the distinct wood types they colonize.</title>
        <authorList>
            <person name="Suzuki H."/>
            <person name="MacDonald J."/>
            <person name="Syed K."/>
            <person name="Salamov A."/>
            <person name="Hori C."/>
            <person name="Aerts A."/>
            <person name="Henrissat B."/>
            <person name="Wiebenga A."/>
            <person name="vanKuyk P.A."/>
            <person name="Barry K."/>
            <person name="Lindquist E."/>
            <person name="LaButti K."/>
            <person name="Lapidus A."/>
            <person name="Lucas S."/>
            <person name="Coutinho P."/>
            <person name="Gong Y."/>
            <person name="Samejima M."/>
            <person name="Mahadevan R."/>
            <person name="Abou-Zaid M."/>
            <person name="de Vries R.P."/>
            <person name="Igarashi K."/>
            <person name="Yadav J.S."/>
            <person name="Grigoriev I.V."/>
            <person name="Master E.R."/>
        </authorList>
    </citation>
    <scope>NUCLEOTIDE SEQUENCE [LARGE SCALE GENOMIC DNA]</scope>
    <source>
        <strain evidence="2 3">HHB-10118-sp</strain>
    </source>
</reference>
<dbReference type="HOGENOM" id="CLU_1008681_0_0_1"/>
<dbReference type="InterPro" id="IPR016181">
    <property type="entry name" value="Acyl_CoA_acyltransferase"/>
</dbReference>
<protein>
    <recommendedName>
        <fullName evidence="1">N-acetyltransferase domain-containing protein</fullName>
    </recommendedName>
</protein>
<dbReference type="CDD" id="cd04301">
    <property type="entry name" value="NAT_SF"/>
    <property type="match status" value="1"/>
</dbReference>
<dbReference type="RefSeq" id="XP_007397306.1">
    <property type="nucleotide sequence ID" value="XM_007397244.1"/>
</dbReference>
<sequence>MSTQEPMSSAPPATQADPATLSLTAAATDAPVLSPRPMTYTDVPTAVRTYEAAFKGDPSHHWLRDTSANGIHLTSIDYHGSALPMLGRRTEISALWGYCVTKGLAWTIDNGAAIICYGPAKSTLSRTDKAAVSVLVGALGMNTLGDREEEAIYLQILATTPEKQGRGYASALIRTVTGIADAQRRATFLLSSNLINTGFYNSFGFVEGAKIVLGNDDPTWREPPVVVLVGSGNLSTMRNVQMHKSTLRSRDTFTGTRHTQVQIYILYITSNPNPTS</sequence>
<feature type="domain" description="N-acetyltransferase" evidence="1">
    <location>
        <begin position="136"/>
        <end position="207"/>
    </location>
</feature>
<gene>
    <name evidence="2" type="ORF">PHACADRAFT_185527</name>
</gene>
<organism evidence="2 3">
    <name type="scientific">Phanerochaete carnosa (strain HHB-10118-sp)</name>
    <name type="common">White-rot fungus</name>
    <name type="synonym">Peniophora carnosa</name>
    <dbReference type="NCBI Taxonomy" id="650164"/>
    <lineage>
        <taxon>Eukaryota</taxon>
        <taxon>Fungi</taxon>
        <taxon>Dikarya</taxon>
        <taxon>Basidiomycota</taxon>
        <taxon>Agaricomycotina</taxon>
        <taxon>Agaricomycetes</taxon>
        <taxon>Polyporales</taxon>
        <taxon>Phanerochaetaceae</taxon>
        <taxon>Phanerochaete</taxon>
    </lineage>
</organism>
<dbReference type="InterPro" id="IPR000182">
    <property type="entry name" value="GNAT_dom"/>
</dbReference>
<proteinExistence type="predicted"/>
<dbReference type="PANTHER" id="PTHR42791:SF1">
    <property type="entry name" value="N-ACETYLTRANSFERASE DOMAIN-CONTAINING PROTEIN"/>
    <property type="match status" value="1"/>
</dbReference>
<dbReference type="Proteomes" id="UP000008370">
    <property type="component" value="Unassembled WGS sequence"/>
</dbReference>
<dbReference type="Gene3D" id="3.40.630.30">
    <property type="match status" value="1"/>
</dbReference>
<dbReference type="Pfam" id="PF13508">
    <property type="entry name" value="Acetyltransf_7"/>
    <property type="match status" value="1"/>
</dbReference>
<dbReference type="InParanoid" id="K5WVX6"/>
<accession>K5WVX6</accession>
<evidence type="ECO:0000313" key="3">
    <source>
        <dbReference type="Proteomes" id="UP000008370"/>
    </source>
</evidence>
<dbReference type="GeneID" id="18910288"/>
<dbReference type="AlphaFoldDB" id="K5WVX6"/>
<evidence type="ECO:0000259" key="1">
    <source>
        <dbReference type="Pfam" id="PF13508"/>
    </source>
</evidence>
<dbReference type="OrthoDB" id="2744543at2759"/>
<keyword evidence="3" id="KW-1185">Reference proteome</keyword>